<evidence type="ECO:0000259" key="2">
    <source>
        <dbReference type="Pfam" id="PF22187"/>
    </source>
</evidence>
<dbReference type="InterPro" id="IPR054024">
    <property type="entry name" value="DUF6946"/>
</dbReference>
<dbReference type="EMBL" id="FORI01000007">
    <property type="protein sequence ID" value="SFI84725.1"/>
    <property type="molecule type" value="Genomic_DNA"/>
</dbReference>
<feature type="domain" description="DUF6946" evidence="2">
    <location>
        <begin position="85"/>
        <end position="180"/>
    </location>
</feature>
<sequence length="478" mass="56560">MYNVDYYFGSTDNTYEKALDGLYTTDVHSYKTSSIPLAEFWNPKNSFYINKLLNKIGWTEQDFDNSKKFFEFPVKPKINNQYVKRARPSMTDLMIRYNDVNGFSEKQIAVEGKFTEDLYETISEWEKSKSVNSNKDDVLKSWYSYIENYCDFPESSKEAINKNVVYQFLHRTASACYQTKNPVLLYQLFYDAFDKKSIEHQLEVAKKLISFAKTDLCFNDKIQFYIAFTPILNLKEVAEKYSDCHNSLFLIMKNESIYNFGESQVINFLTDNLEALNLHCNYIYSNEAFKTEYMKLRKITWQRGVDKDVYQNRIKAEYPDLTDAFDKSKSEKRYNPKTPDEAYSKKELETYSSDEEWRFLTNPGYTKYAVSSEGRVAFYSNGKYHVIFQDDNNGDGYLRLDPKREYNLDHEIEVYKLIAMGFYGKRIGDGYDVHHKINDGYNCRKDNLVLLKRAQHNIVHMSEEQLKKIDLDDYLREE</sequence>
<evidence type="ECO:0000259" key="1">
    <source>
        <dbReference type="Pfam" id="PF13392"/>
    </source>
</evidence>
<protein>
    <recommendedName>
        <fullName evidence="5">HNH endonuclease</fullName>
    </recommendedName>
</protein>
<dbReference type="InterPro" id="IPR044925">
    <property type="entry name" value="His-Me_finger_sf"/>
</dbReference>
<dbReference type="AlphaFoldDB" id="A0A1I3LJT7"/>
<evidence type="ECO:0000313" key="4">
    <source>
        <dbReference type="Proteomes" id="UP000182737"/>
    </source>
</evidence>
<evidence type="ECO:0008006" key="5">
    <source>
        <dbReference type="Google" id="ProtNLM"/>
    </source>
</evidence>
<dbReference type="Gene3D" id="3.90.75.20">
    <property type="match status" value="1"/>
</dbReference>
<reference evidence="4" key="1">
    <citation type="submission" date="2016-10" db="EMBL/GenBank/DDBJ databases">
        <authorList>
            <person name="Varghese N."/>
            <person name="Submissions S."/>
        </authorList>
    </citation>
    <scope>NUCLEOTIDE SEQUENCE [LARGE SCALE GENOMIC DNA]</scope>
    <source>
        <strain evidence="4">XBD1002</strain>
    </source>
</reference>
<organism evidence="3 4">
    <name type="scientific">Treponema bryantii</name>
    <dbReference type="NCBI Taxonomy" id="163"/>
    <lineage>
        <taxon>Bacteria</taxon>
        <taxon>Pseudomonadati</taxon>
        <taxon>Spirochaetota</taxon>
        <taxon>Spirochaetia</taxon>
        <taxon>Spirochaetales</taxon>
        <taxon>Treponemataceae</taxon>
        <taxon>Treponema</taxon>
    </lineage>
</organism>
<gene>
    <name evidence="3" type="ORF">SAMN04487775_10712</name>
</gene>
<name>A0A1I3LJT7_9SPIR</name>
<dbReference type="RefSeq" id="WP_074932166.1">
    <property type="nucleotide sequence ID" value="NZ_FORI01000007.1"/>
</dbReference>
<accession>A0A1I3LJT7</accession>
<dbReference type="SUPFAM" id="SSF54060">
    <property type="entry name" value="His-Me finger endonucleases"/>
    <property type="match status" value="1"/>
</dbReference>
<dbReference type="Proteomes" id="UP000182737">
    <property type="component" value="Unassembled WGS sequence"/>
</dbReference>
<evidence type="ECO:0000313" key="3">
    <source>
        <dbReference type="EMBL" id="SFI84725.1"/>
    </source>
</evidence>
<proteinExistence type="predicted"/>
<dbReference type="Pfam" id="PF22187">
    <property type="entry name" value="DUF6946"/>
    <property type="match status" value="1"/>
</dbReference>
<dbReference type="OrthoDB" id="3078264at2"/>
<keyword evidence="4" id="KW-1185">Reference proteome</keyword>
<feature type="domain" description="HNH nuclease" evidence="1">
    <location>
        <begin position="417"/>
        <end position="457"/>
    </location>
</feature>
<dbReference type="InterPro" id="IPR003615">
    <property type="entry name" value="HNH_nuc"/>
</dbReference>
<dbReference type="Pfam" id="PF13392">
    <property type="entry name" value="HNH_3"/>
    <property type="match status" value="1"/>
</dbReference>